<evidence type="ECO:0000259" key="11">
    <source>
        <dbReference type="Pfam" id="PF00593"/>
    </source>
</evidence>
<dbReference type="SUPFAM" id="SSF49464">
    <property type="entry name" value="Carboxypeptidase regulatory domain-like"/>
    <property type="match status" value="1"/>
</dbReference>
<dbReference type="EMBL" id="LWHJ01000022">
    <property type="protein sequence ID" value="OAQ40316.1"/>
    <property type="molecule type" value="Genomic_DNA"/>
</dbReference>
<evidence type="ECO:0000259" key="12">
    <source>
        <dbReference type="Pfam" id="PF07715"/>
    </source>
</evidence>
<evidence type="ECO:0000256" key="1">
    <source>
        <dbReference type="ARBA" id="ARBA00004571"/>
    </source>
</evidence>
<evidence type="ECO:0000313" key="13">
    <source>
        <dbReference type="EMBL" id="OAQ40316.1"/>
    </source>
</evidence>
<protein>
    <recommendedName>
        <fullName evidence="15">SusC/RagA family TonB-linked outer membrane protein</fullName>
    </recommendedName>
</protein>
<dbReference type="InterPro" id="IPR037066">
    <property type="entry name" value="Plug_dom_sf"/>
</dbReference>
<dbReference type="FunFam" id="2.170.130.10:FF:000003">
    <property type="entry name" value="SusC/RagA family TonB-linked outer membrane protein"/>
    <property type="match status" value="1"/>
</dbReference>
<dbReference type="Gene3D" id="2.40.170.20">
    <property type="entry name" value="TonB-dependent receptor, beta-barrel domain"/>
    <property type="match status" value="1"/>
</dbReference>
<feature type="transmembrane region" description="Helical" evidence="10">
    <location>
        <begin position="27"/>
        <end position="46"/>
    </location>
</feature>
<dbReference type="RefSeq" id="WP_082911345.1">
    <property type="nucleotide sequence ID" value="NZ_LWHJ01000022.1"/>
</dbReference>
<evidence type="ECO:0000313" key="14">
    <source>
        <dbReference type="Proteomes" id="UP000078459"/>
    </source>
</evidence>
<keyword evidence="3 8" id="KW-1134">Transmembrane beta strand</keyword>
<organism evidence="13 14">
    <name type="scientific">Pedobacter psychrophilus</name>
    <dbReference type="NCBI Taxonomy" id="1826909"/>
    <lineage>
        <taxon>Bacteria</taxon>
        <taxon>Pseudomonadati</taxon>
        <taxon>Bacteroidota</taxon>
        <taxon>Sphingobacteriia</taxon>
        <taxon>Sphingobacteriales</taxon>
        <taxon>Sphingobacteriaceae</taxon>
        <taxon>Pedobacter</taxon>
    </lineage>
</organism>
<dbReference type="InterPro" id="IPR008969">
    <property type="entry name" value="CarboxyPept-like_regulatory"/>
</dbReference>
<evidence type="ECO:0000256" key="5">
    <source>
        <dbReference type="ARBA" id="ARBA00023077"/>
    </source>
</evidence>
<comment type="similarity">
    <text evidence="8 9">Belongs to the TonB-dependent receptor family.</text>
</comment>
<evidence type="ECO:0000256" key="10">
    <source>
        <dbReference type="SAM" id="Phobius"/>
    </source>
</evidence>
<keyword evidence="6 8" id="KW-0472">Membrane</keyword>
<dbReference type="SUPFAM" id="SSF56935">
    <property type="entry name" value="Porins"/>
    <property type="match status" value="1"/>
</dbReference>
<evidence type="ECO:0000256" key="6">
    <source>
        <dbReference type="ARBA" id="ARBA00023136"/>
    </source>
</evidence>
<dbReference type="Gene3D" id="2.60.40.1120">
    <property type="entry name" value="Carboxypeptidase-like, regulatory domain"/>
    <property type="match status" value="1"/>
</dbReference>
<dbReference type="Proteomes" id="UP000078459">
    <property type="component" value="Unassembled WGS sequence"/>
</dbReference>
<keyword evidence="7 8" id="KW-0998">Cell outer membrane</keyword>
<gene>
    <name evidence="13" type="ORF">A5893_05020</name>
</gene>
<keyword evidence="2 8" id="KW-0813">Transport</keyword>
<evidence type="ECO:0000256" key="3">
    <source>
        <dbReference type="ARBA" id="ARBA00022452"/>
    </source>
</evidence>
<comment type="subcellular location">
    <subcellularLocation>
        <location evidence="1 8">Cell outer membrane</location>
        <topology evidence="1 8">Multi-pass membrane protein</topology>
    </subcellularLocation>
</comment>
<dbReference type="Pfam" id="PF07715">
    <property type="entry name" value="Plug"/>
    <property type="match status" value="1"/>
</dbReference>
<dbReference type="Pfam" id="PF00593">
    <property type="entry name" value="TonB_dep_Rec_b-barrel"/>
    <property type="match status" value="1"/>
</dbReference>
<sequence length="1097" mass="120023">MRGFYKGIFGFFNQKINLFRKKTIDSIAYSLLVFAILCFLPNHLIAQTKLLTGKISDERSLPVIGATVKVKGTSNGTGTDANGMFKINVLPTDTIQVIYLGYKTVERVVGSASVMNINLDLETENLYEVVVVGYGVQKKVNVTGAVAAIDGKAIQDRPVTNVSSALAGLASGVSVQQGSGRPGSDGATIRIRGTGTLNNNDAVVIIDGIQGSIDAVNPNDIESISILKDAASASIYGSIAANGVILITTKKGSANKMALNYTGILSQMQPAAIPSMVSDYATHMNLVNEGFRNLGQPNAYTQATIDAWENAKLNPNGTNSIGVPNYIAYPNTDWPDVIFNNSVLQNHNLSMIGGSEKINFLLSGGYLQNEGVMENTENIRYQFRGNLQAKATKFLSVGTQTFLSRESSGLGGSSTFDVLYAAVPGQYPYLDGRYGFAQAPEEALTNNPLGSLRNLGGNDNTTRFNSTLFANLDIIKGLKFETRVNYQEALGEKNIYAIPQERWDFGANQIRVPASLPENLNTSYSMNKNYTVIFDNVLRYSTVLATKHDIGLLAGYNQNYFHGYNFNATGRGLIDAGITTLGSATSALAVGGGENDRAIRSWFGRLNYAFDQRYLFEAVVRYDGSSRFAPETRWGFFPAVSAGWRISQENFMKNVDFVSNLKLRASYGQTGNNASGNYDYQSTYNTQNYSFNNTPLAGLAQDKIANRNLKWETTTLTNLGLDGNLFKGAINFEIDAYNRLTDGILFVPTIPLTVGTAAAPTRNIAAVINRGLELQLGYQNNSRKLNWSVSGNFAYNYNNIQKYKGQLNEGYSDAGIYSTNLGEVSSGGNQRIVEGHKINEFYLYPVYKGSGNYKNADGSVNINGGPTDGMIRTPADLDWLNAMLAAGYKFLPSNTVGKTNIYYGDFIYADSNGDGSYGNTFDRKFTGASAAPKYNFGFQGNLKWNNFDLFMLWSGSAGMKYYWNERAFNNSIVELADGVGSLVAGNHYYYNETNPSDPANNINGKYPRLKNTTDSQNNIPSDFYFYDASYIKLKNMQLGYNIPDAFLKKIKMSRARIFVSGENLLTITDYPGLDPEIGASVNYPTARQYSLGLNVSF</sequence>
<dbReference type="InterPro" id="IPR039426">
    <property type="entry name" value="TonB-dep_rcpt-like"/>
</dbReference>
<dbReference type="InterPro" id="IPR036942">
    <property type="entry name" value="Beta-barrel_TonB_sf"/>
</dbReference>
<dbReference type="InterPro" id="IPR000531">
    <property type="entry name" value="Beta-barrel_TonB"/>
</dbReference>
<evidence type="ECO:0000256" key="4">
    <source>
        <dbReference type="ARBA" id="ARBA00022692"/>
    </source>
</evidence>
<dbReference type="Pfam" id="PF13715">
    <property type="entry name" value="CarbopepD_reg_2"/>
    <property type="match status" value="1"/>
</dbReference>
<dbReference type="AlphaFoldDB" id="A0A179DGV8"/>
<dbReference type="InterPro" id="IPR023997">
    <property type="entry name" value="TonB-dep_OMP_SusC/RagA_CS"/>
</dbReference>
<keyword evidence="5 9" id="KW-0798">TonB box</keyword>
<dbReference type="NCBIfam" id="TIGR04056">
    <property type="entry name" value="OMP_RagA_SusC"/>
    <property type="match status" value="1"/>
</dbReference>
<keyword evidence="4 8" id="KW-0812">Transmembrane</keyword>
<dbReference type="GO" id="GO:0009279">
    <property type="term" value="C:cell outer membrane"/>
    <property type="evidence" value="ECO:0007669"/>
    <property type="project" value="UniProtKB-SubCell"/>
</dbReference>
<dbReference type="NCBIfam" id="TIGR04057">
    <property type="entry name" value="SusC_RagA_signa"/>
    <property type="match status" value="1"/>
</dbReference>
<dbReference type="Gene3D" id="2.170.130.10">
    <property type="entry name" value="TonB-dependent receptor, plug domain"/>
    <property type="match status" value="1"/>
</dbReference>
<accession>A0A179DGV8</accession>
<keyword evidence="14" id="KW-1185">Reference proteome</keyword>
<reference evidence="13 14" key="1">
    <citation type="submission" date="2016-04" db="EMBL/GenBank/DDBJ databases">
        <authorList>
            <person name="Evans L.H."/>
            <person name="Alamgir A."/>
            <person name="Owens N."/>
            <person name="Weber N.D."/>
            <person name="Virtaneva K."/>
            <person name="Barbian K."/>
            <person name="Babar A."/>
            <person name="Rosenke K."/>
        </authorList>
    </citation>
    <scope>NUCLEOTIDE SEQUENCE [LARGE SCALE GENOMIC DNA]</scope>
    <source>
        <strain evidence="13 14">CCM 8644</strain>
    </source>
</reference>
<evidence type="ECO:0000256" key="2">
    <source>
        <dbReference type="ARBA" id="ARBA00022448"/>
    </source>
</evidence>
<feature type="domain" description="TonB-dependent receptor plug" evidence="12">
    <location>
        <begin position="139"/>
        <end position="244"/>
    </location>
</feature>
<dbReference type="InterPro" id="IPR023996">
    <property type="entry name" value="TonB-dep_OMP_SusC/RagA"/>
</dbReference>
<keyword evidence="10" id="KW-1133">Transmembrane helix</keyword>
<evidence type="ECO:0000256" key="8">
    <source>
        <dbReference type="PROSITE-ProRule" id="PRU01360"/>
    </source>
</evidence>
<reference evidence="13 14" key="2">
    <citation type="submission" date="2016-06" db="EMBL/GenBank/DDBJ databases">
        <title>Pedobacter psychrophilus sp. nov., isolated from Antarctic fragmentary rock.</title>
        <authorList>
            <person name="Svec P."/>
        </authorList>
    </citation>
    <scope>NUCLEOTIDE SEQUENCE [LARGE SCALE GENOMIC DNA]</scope>
    <source>
        <strain evidence="13 14">CCM 8644</strain>
    </source>
</reference>
<evidence type="ECO:0000256" key="9">
    <source>
        <dbReference type="RuleBase" id="RU003357"/>
    </source>
</evidence>
<dbReference type="PROSITE" id="PS52016">
    <property type="entry name" value="TONB_DEPENDENT_REC_3"/>
    <property type="match status" value="1"/>
</dbReference>
<proteinExistence type="inferred from homology"/>
<evidence type="ECO:0000256" key="7">
    <source>
        <dbReference type="ARBA" id="ARBA00023237"/>
    </source>
</evidence>
<feature type="domain" description="TonB-dependent receptor-like beta-barrel" evidence="11">
    <location>
        <begin position="419"/>
        <end position="890"/>
    </location>
</feature>
<evidence type="ECO:0008006" key="15">
    <source>
        <dbReference type="Google" id="ProtNLM"/>
    </source>
</evidence>
<dbReference type="InterPro" id="IPR012910">
    <property type="entry name" value="Plug_dom"/>
</dbReference>
<name>A0A179DGV8_9SPHI</name>
<comment type="caution">
    <text evidence="13">The sequence shown here is derived from an EMBL/GenBank/DDBJ whole genome shotgun (WGS) entry which is preliminary data.</text>
</comment>
<dbReference type="STRING" id="1826909.A5893_05020"/>